<gene>
    <name evidence="1" type="ORF">ASZ90_013742</name>
</gene>
<dbReference type="AlphaFoldDB" id="A0A0W8F6T2"/>
<proteinExistence type="predicted"/>
<protein>
    <submittedName>
        <fullName evidence="1">Uncharacterized protein</fullName>
    </submittedName>
</protein>
<name>A0A0W8F6T2_9ZZZZ</name>
<evidence type="ECO:0000313" key="1">
    <source>
        <dbReference type="EMBL" id="KUG16583.1"/>
    </source>
</evidence>
<organism evidence="1">
    <name type="scientific">hydrocarbon metagenome</name>
    <dbReference type="NCBI Taxonomy" id="938273"/>
    <lineage>
        <taxon>unclassified sequences</taxon>
        <taxon>metagenomes</taxon>
        <taxon>ecological metagenomes</taxon>
    </lineage>
</organism>
<reference evidence="1" key="1">
    <citation type="journal article" date="2015" name="Proc. Natl. Acad. Sci. U.S.A.">
        <title>Networks of energetic and metabolic interactions define dynamics in microbial communities.</title>
        <authorList>
            <person name="Embree M."/>
            <person name="Liu J.K."/>
            <person name="Al-Bassam M.M."/>
            <person name="Zengler K."/>
        </authorList>
    </citation>
    <scope>NUCLEOTIDE SEQUENCE</scope>
</reference>
<accession>A0A0W8F6T2</accession>
<dbReference type="EMBL" id="LNQE01001488">
    <property type="protein sequence ID" value="KUG16583.1"/>
    <property type="molecule type" value="Genomic_DNA"/>
</dbReference>
<comment type="caution">
    <text evidence="1">The sequence shown here is derived from an EMBL/GenBank/DDBJ whole genome shotgun (WGS) entry which is preliminary data.</text>
</comment>
<sequence>MYEQIVQAVDKMKKGSPGYEGISAILNRYARGEIDLDEAYYDLLEAELIAMPKRCGMSAKRPVTAEDELRLKEKIHEKIKEDLH</sequence>